<feature type="binding site" evidence="7">
    <location>
        <position position="317"/>
    </location>
    <ligand>
        <name>succinyl-CoA</name>
        <dbReference type="ChEBI" id="CHEBI:57292"/>
    </ligand>
</feature>
<evidence type="ECO:0000256" key="2">
    <source>
        <dbReference type="ARBA" id="ARBA00022605"/>
    </source>
</evidence>
<proteinExistence type="inferred from homology"/>
<keyword evidence="6 7" id="KW-0012">Acyltransferase</keyword>
<dbReference type="InterPro" id="IPR032784">
    <property type="entry name" value="THDPS_M"/>
</dbReference>
<evidence type="ECO:0000256" key="5">
    <source>
        <dbReference type="ARBA" id="ARBA00023154"/>
    </source>
</evidence>
<dbReference type="InterPro" id="IPR026586">
    <property type="entry name" value="Type2_DapD"/>
</dbReference>
<keyword evidence="2 7" id="KW-0028">Amino-acid biosynthesis</keyword>
<dbReference type="GO" id="GO:0009089">
    <property type="term" value="P:lysine biosynthetic process via diaminopimelate"/>
    <property type="evidence" value="ECO:0007669"/>
    <property type="project" value="UniProtKB-UniRule"/>
</dbReference>
<dbReference type="GO" id="GO:0008666">
    <property type="term" value="F:2,3,4,5-tetrahydropyridine-2,6-dicarboxylate N-succinyltransferase activity"/>
    <property type="evidence" value="ECO:0007669"/>
    <property type="project" value="UniProtKB-UniRule"/>
</dbReference>
<evidence type="ECO:0000256" key="1">
    <source>
        <dbReference type="ARBA" id="ARBA00022490"/>
    </source>
</evidence>
<dbReference type="SUPFAM" id="SSF51161">
    <property type="entry name" value="Trimeric LpxA-like enzymes"/>
    <property type="match status" value="1"/>
</dbReference>
<dbReference type="InterPro" id="IPR001451">
    <property type="entry name" value="Hexapep"/>
</dbReference>
<feature type="binding site" evidence="7">
    <location>
        <position position="305"/>
    </location>
    <ligand>
        <name>succinyl-CoA</name>
        <dbReference type="ChEBI" id="CHEBI:57292"/>
    </ligand>
</feature>
<keyword evidence="1 7" id="KW-0963">Cytoplasm</keyword>
<keyword evidence="4 7" id="KW-0220">Diaminopimelate biosynthesis</keyword>
<comment type="function">
    <text evidence="7">Catalyzes the conversion of the cyclic tetrahydrodipicolinate (THDP) into the acyclic N-succinyl-L-2-amino-6-oxopimelate using succinyl-CoA.</text>
</comment>
<feature type="binding site" evidence="7">
    <location>
        <position position="241"/>
    </location>
    <ligand>
        <name>succinyl-CoA</name>
        <dbReference type="ChEBI" id="CHEBI:57292"/>
    </ligand>
</feature>
<feature type="domain" description="2,3,4,5-tetrahydropyridine-2,6-dicarboxylate N-succinyltransferase middle" evidence="8">
    <location>
        <begin position="150"/>
        <end position="190"/>
    </location>
</feature>
<dbReference type="EMBL" id="JADJZA010000011">
    <property type="protein sequence ID" value="MBK9298885.1"/>
    <property type="molecule type" value="Genomic_DNA"/>
</dbReference>
<evidence type="ECO:0000256" key="6">
    <source>
        <dbReference type="ARBA" id="ARBA00023315"/>
    </source>
</evidence>
<evidence type="ECO:0000256" key="3">
    <source>
        <dbReference type="ARBA" id="ARBA00022679"/>
    </source>
</evidence>
<dbReference type="Gene3D" id="3.30.60.70">
    <property type="entry name" value="Trimeric LpxA-like enzymes"/>
    <property type="match status" value="1"/>
</dbReference>
<evidence type="ECO:0000313" key="9">
    <source>
        <dbReference type="EMBL" id="MBK9298885.1"/>
    </source>
</evidence>
<gene>
    <name evidence="7" type="primary">dapD</name>
    <name evidence="9" type="ORF">IPN02_19050</name>
</gene>
<dbReference type="Gene3D" id="2.160.10.10">
    <property type="entry name" value="Hexapeptide repeat proteins"/>
    <property type="match status" value="1"/>
</dbReference>
<protein>
    <recommendedName>
        <fullName evidence="7">2,3,4,5-tetrahydropyridine-2,6-dicarboxylate N-succinyltransferase</fullName>
        <ecNumber evidence="7">2.3.1.117</ecNumber>
    </recommendedName>
    <alternativeName>
        <fullName evidence="7">Tetrahydrodipicolinate N-succinyltransferase</fullName>
        <shortName evidence="7">THDP succinyltransferase</shortName>
        <shortName evidence="7">THP succinyltransferase</shortName>
    </alternativeName>
    <alternativeName>
        <fullName evidence="7">Tetrahydropicolinate succinylase</fullName>
    </alternativeName>
</protein>
<feature type="binding site" evidence="7">
    <location>
        <position position="256"/>
    </location>
    <ligand>
        <name>succinyl-CoA</name>
        <dbReference type="ChEBI" id="CHEBI:57292"/>
    </ligand>
</feature>
<feature type="binding site" evidence="7">
    <location>
        <begin position="297"/>
        <end position="298"/>
    </location>
    <ligand>
        <name>succinyl-CoA</name>
        <dbReference type="ChEBI" id="CHEBI:57292"/>
    </ligand>
</feature>
<keyword evidence="5 7" id="KW-0457">Lysine biosynthesis</keyword>
<dbReference type="HAMAP" id="MF_02122">
    <property type="entry name" value="DapD_type2"/>
    <property type="match status" value="1"/>
</dbReference>
<feature type="binding site" evidence="7">
    <location>
        <position position="282"/>
    </location>
    <ligand>
        <name>succinyl-CoA</name>
        <dbReference type="ChEBI" id="CHEBI:57292"/>
    </ligand>
</feature>
<dbReference type="GO" id="GO:0019877">
    <property type="term" value="P:diaminopimelate biosynthetic process"/>
    <property type="evidence" value="ECO:0007669"/>
    <property type="project" value="UniProtKB-UniRule"/>
</dbReference>
<dbReference type="Proteomes" id="UP000727993">
    <property type="component" value="Unassembled WGS sequence"/>
</dbReference>
<comment type="subunit">
    <text evidence="7">Homotrimer.</text>
</comment>
<feature type="active site" description="Acyl-anhydride intermediate" evidence="7">
    <location>
        <position position="239"/>
    </location>
</feature>
<organism evidence="9 10">
    <name type="scientific">Candidatus Neomicrothrix subdominans</name>
    <dbReference type="NCBI Taxonomy" id="2954438"/>
    <lineage>
        <taxon>Bacteria</taxon>
        <taxon>Bacillati</taxon>
        <taxon>Actinomycetota</taxon>
        <taxon>Acidimicrobiia</taxon>
        <taxon>Acidimicrobiales</taxon>
        <taxon>Microthrixaceae</taxon>
        <taxon>Candidatus Neomicrothrix</taxon>
    </lineage>
</organism>
<dbReference type="GO" id="GO:0000287">
    <property type="term" value="F:magnesium ion binding"/>
    <property type="evidence" value="ECO:0007669"/>
    <property type="project" value="UniProtKB-UniRule"/>
</dbReference>
<dbReference type="CDD" id="cd04649">
    <property type="entry name" value="LbH_THP_succinylT_putative"/>
    <property type="match status" value="1"/>
</dbReference>
<dbReference type="AlphaFoldDB" id="A0A936NF77"/>
<comment type="subcellular location">
    <subcellularLocation>
        <location evidence="7">Cytoplasm</location>
    </subcellularLocation>
</comment>
<keyword evidence="7" id="KW-0460">Magnesium</keyword>
<dbReference type="EC" id="2.3.1.117" evidence="7"/>
<dbReference type="Pfam" id="PF14789">
    <property type="entry name" value="THDPS_M"/>
    <property type="match status" value="1"/>
</dbReference>
<dbReference type="Pfam" id="PF14790">
    <property type="entry name" value="THDPS_N"/>
    <property type="match status" value="1"/>
</dbReference>
<reference evidence="9 10" key="1">
    <citation type="submission" date="2020-10" db="EMBL/GenBank/DDBJ databases">
        <title>Connecting structure to function with the recovery of over 1000 high-quality activated sludge metagenome-assembled genomes encoding full-length rRNA genes using long-read sequencing.</title>
        <authorList>
            <person name="Singleton C.M."/>
            <person name="Petriglieri F."/>
            <person name="Kristensen J.M."/>
            <person name="Kirkegaard R.H."/>
            <person name="Michaelsen T.Y."/>
            <person name="Andersen M.H."/>
            <person name="Karst S.M."/>
            <person name="Dueholm M.S."/>
            <person name="Nielsen P.H."/>
            <person name="Albertsen M."/>
        </authorList>
    </citation>
    <scope>NUCLEOTIDE SEQUENCE [LARGE SCALE GENOMIC DNA]</scope>
    <source>
        <strain evidence="9">Lyne_18-Q3-R50-59_MAXAC.006</strain>
    </source>
</reference>
<keyword evidence="3 7" id="KW-0808">Transferase</keyword>
<evidence type="ECO:0000259" key="8">
    <source>
        <dbReference type="Pfam" id="PF14789"/>
    </source>
</evidence>
<dbReference type="Gene3D" id="3.30.70.2010">
    <property type="match status" value="1"/>
</dbReference>
<dbReference type="GO" id="GO:0005737">
    <property type="term" value="C:cytoplasm"/>
    <property type="evidence" value="ECO:0007669"/>
    <property type="project" value="UniProtKB-SubCell"/>
</dbReference>
<feature type="binding site" evidence="7">
    <location>
        <position position="259"/>
    </location>
    <ligand>
        <name>succinyl-CoA</name>
        <dbReference type="ChEBI" id="CHEBI:57292"/>
    </ligand>
</feature>
<evidence type="ECO:0000256" key="4">
    <source>
        <dbReference type="ARBA" id="ARBA00022915"/>
    </source>
</evidence>
<evidence type="ECO:0000313" key="10">
    <source>
        <dbReference type="Proteomes" id="UP000727993"/>
    </source>
</evidence>
<keyword evidence="7" id="KW-0479">Metal-binding</keyword>
<comment type="caution">
    <text evidence="9">The sequence shown here is derived from an EMBL/GenBank/DDBJ whole genome shotgun (WGS) entry which is preliminary data.</text>
</comment>
<sequence>MSATPPAAFGIGTATFSVQGDGTKVLDTYFQVVNVAAHGDVAEVLARHAGHEGGPGTVTFSPNRLADVVMQLQATAQDAEANRRCLAALRESRFAENQGLGTRFEVVVTFIEDLDAPPIDAHDAYLRLHLLSHRVKRPHSINLDGIFGLLSTVAWTSHGPADPDTLAEVRSRHRTEGRQLTVHSVDKFPRMVDYVVPSGVRIADASRVRLGAYLGEGTTVMHEGFVNFNAGTLGSAMIEGRISAGVVLGDQTDLGGGASVMGTLSGGGNEVISIGQRCLVGANGGCGISLGDDCVIEAGLYLTAGTPVTMADGSVRKARDLSGGSQMLFRRNGKTGAVEMVPRVPDWGGLNPDLHAN</sequence>
<comment type="catalytic activity">
    <reaction evidence="7">
        <text>(S)-2,3,4,5-tetrahydrodipicolinate + succinyl-CoA + H2O = (S)-2-succinylamino-6-oxoheptanedioate + CoA</text>
        <dbReference type="Rhea" id="RHEA:17325"/>
        <dbReference type="ChEBI" id="CHEBI:15377"/>
        <dbReference type="ChEBI" id="CHEBI:15685"/>
        <dbReference type="ChEBI" id="CHEBI:16845"/>
        <dbReference type="ChEBI" id="CHEBI:57287"/>
        <dbReference type="ChEBI" id="CHEBI:57292"/>
        <dbReference type="EC" id="2.3.1.117"/>
    </reaction>
</comment>
<comment type="pathway">
    <text evidence="7">Amino-acid biosynthesis; L-lysine biosynthesis via DAP pathway; LL-2,6-diaminopimelate from (S)-tetrahydrodipicolinate (succinylase route): step 1/3.</text>
</comment>
<evidence type="ECO:0000256" key="7">
    <source>
        <dbReference type="HAMAP-Rule" id="MF_02122"/>
    </source>
</evidence>
<comment type="caution">
    <text evidence="7">Lacks conserved residue(s) required for the propagation of feature annotation.</text>
</comment>
<name>A0A936NF77_9ACTN</name>
<accession>A0A936NF77</accession>
<dbReference type="InterPro" id="IPR011004">
    <property type="entry name" value="Trimer_LpxA-like_sf"/>
</dbReference>
<feature type="binding site" evidence="7">
    <location>
        <position position="223"/>
    </location>
    <ligand>
        <name>Mg(2+)</name>
        <dbReference type="ChEBI" id="CHEBI:18420"/>
        <label>2</label>
        <note>ligand shared between trimeric partners</note>
    </ligand>
</feature>
<dbReference type="Pfam" id="PF14602">
    <property type="entry name" value="Hexapep_2"/>
    <property type="match status" value="1"/>
</dbReference>
<comment type="similarity">
    <text evidence="7">Belongs to the type 2 tetrahydrodipicolinate N-succinyltransferase family.</text>
</comment>
<dbReference type="InterPro" id="IPR038361">
    <property type="entry name" value="THDPS_M_sf"/>
</dbReference>